<accession>M2RFD3</accession>
<dbReference type="GO" id="GO:0008408">
    <property type="term" value="F:3'-5' exonuclease activity"/>
    <property type="evidence" value="ECO:0007669"/>
    <property type="project" value="InterPro"/>
</dbReference>
<name>M2RFD3_CERS8</name>
<keyword evidence="2" id="KW-0378">Hydrolase</keyword>
<dbReference type="InterPro" id="IPR036397">
    <property type="entry name" value="RNaseH_sf"/>
</dbReference>
<dbReference type="SMART" id="SM00474">
    <property type="entry name" value="35EXOc"/>
    <property type="match status" value="1"/>
</dbReference>
<evidence type="ECO:0000256" key="1">
    <source>
        <dbReference type="ARBA" id="ARBA00022722"/>
    </source>
</evidence>
<dbReference type="PANTHER" id="PTHR13620:SF104">
    <property type="entry name" value="EXONUCLEASE 3'-5' DOMAIN-CONTAINING PROTEIN 2"/>
    <property type="match status" value="1"/>
</dbReference>
<dbReference type="Gene3D" id="3.30.420.10">
    <property type="entry name" value="Ribonuclease H-like superfamily/Ribonuclease H"/>
    <property type="match status" value="1"/>
</dbReference>
<dbReference type="OrthoDB" id="1920326at2759"/>
<dbReference type="GO" id="GO:0005737">
    <property type="term" value="C:cytoplasm"/>
    <property type="evidence" value="ECO:0007669"/>
    <property type="project" value="TreeGrafter"/>
</dbReference>
<feature type="domain" description="3'-5' exonuclease" evidence="4">
    <location>
        <begin position="123"/>
        <end position="303"/>
    </location>
</feature>
<dbReference type="InterPro" id="IPR002562">
    <property type="entry name" value="3'-5'_exonuclease_dom"/>
</dbReference>
<dbReference type="Proteomes" id="UP000016930">
    <property type="component" value="Unassembled WGS sequence"/>
</dbReference>
<dbReference type="GO" id="GO:0005634">
    <property type="term" value="C:nucleus"/>
    <property type="evidence" value="ECO:0007669"/>
    <property type="project" value="TreeGrafter"/>
</dbReference>
<gene>
    <name evidence="5" type="ORF">CERSUDRAFT_115081</name>
</gene>
<evidence type="ECO:0000313" key="6">
    <source>
        <dbReference type="Proteomes" id="UP000016930"/>
    </source>
</evidence>
<keyword evidence="6" id="KW-1185">Reference proteome</keyword>
<evidence type="ECO:0000313" key="5">
    <source>
        <dbReference type="EMBL" id="EMD37167.1"/>
    </source>
</evidence>
<dbReference type="SUPFAM" id="SSF53098">
    <property type="entry name" value="Ribonuclease H-like"/>
    <property type="match status" value="1"/>
</dbReference>
<dbReference type="HOGENOM" id="CLU_038394_0_0_1"/>
<evidence type="ECO:0000259" key="4">
    <source>
        <dbReference type="SMART" id="SM00474"/>
    </source>
</evidence>
<protein>
    <recommendedName>
        <fullName evidence="4">3'-5' exonuclease domain-containing protein</fullName>
    </recommendedName>
</protein>
<dbReference type="EMBL" id="KB445797">
    <property type="protein sequence ID" value="EMD37167.1"/>
    <property type="molecule type" value="Genomic_DNA"/>
</dbReference>
<dbReference type="InterPro" id="IPR051132">
    <property type="entry name" value="3-5_Exonuclease_domain"/>
</dbReference>
<dbReference type="InterPro" id="IPR012337">
    <property type="entry name" value="RNaseH-like_sf"/>
</dbReference>
<dbReference type="STRING" id="914234.M2RFD3"/>
<keyword evidence="1" id="KW-0540">Nuclease</keyword>
<dbReference type="Pfam" id="PF01612">
    <property type="entry name" value="DNA_pol_A_exo1"/>
    <property type="match status" value="1"/>
</dbReference>
<evidence type="ECO:0000256" key="2">
    <source>
        <dbReference type="ARBA" id="ARBA00022801"/>
    </source>
</evidence>
<reference evidence="5 6" key="1">
    <citation type="journal article" date="2012" name="Proc. Natl. Acad. Sci. U.S.A.">
        <title>Comparative genomics of Ceriporiopsis subvermispora and Phanerochaete chrysosporium provide insight into selective ligninolysis.</title>
        <authorList>
            <person name="Fernandez-Fueyo E."/>
            <person name="Ruiz-Duenas F.J."/>
            <person name="Ferreira P."/>
            <person name="Floudas D."/>
            <person name="Hibbett D.S."/>
            <person name="Canessa P."/>
            <person name="Larrondo L.F."/>
            <person name="James T.Y."/>
            <person name="Seelenfreund D."/>
            <person name="Lobos S."/>
            <person name="Polanco R."/>
            <person name="Tello M."/>
            <person name="Honda Y."/>
            <person name="Watanabe T."/>
            <person name="Watanabe T."/>
            <person name="Ryu J.S."/>
            <person name="Kubicek C.P."/>
            <person name="Schmoll M."/>
            <person name="Gaskell J."/>
            <person name="Hammel K.E."/>
            <person name="St John F.J."/>
            <person name="Vanden Wymelenberg A."/>
            <person name="Sabat G."/>
            <person name="Splinter BonDurant S."/>
            <person name="Syed K."/>
            <person name="Yadav J.S."/>
            <person name="Doddapaneni H."/>
            <person name="Subramanian V."/>
            <person name="Lavin J.L."/>
            <person name="Oguiza J.A."/>
            <person name="Perez G."/>
            <person name="Pisabarro A.G."/>
            <person name="Ramirez L."/>
            <person name="Santoyo F."/>
            <person name="Master E."/>
            <person name="Coutinho P.M."/>
            <person name="Henrissat B."/>
            <person name="Lombard V."/>
            <person name="Magnuson J.K."/>
            <person name="Kuees U."/>
            <person name="Hori C."/>
            <person name="Igarashi K."/>
            <person name="Samejima M."/>
            <person name="Held B.W."/>
            <person name="Barry K.W."/>
            <person name="LaButti K.M."/>
            <person name="Lapidus A."/>
            <person name="Lindquist E.A."/>
            <person name="Lucas S.M."/>
            <person name="Riley R."/>
            <person name="Salamov A.A."/>
            <person name="Hoffmeister D."/>
            <person name="Schwenk D."/>
            <person name="Hadar Y."/>
            <person name="Yarden O."/>
            <person name="de Vries R.P."/>
            <person name="Wiebenga A."/>
            <person name="Stenlid J."/>
            <person name="Eastwood D."/>
            <person name="Grigoriev I.V."/>
            <person name="Berka R.M."/>
            <person name="Blanchette R.A."/>
            <person name="Kersten P."/>
            <person name="Martinez A.T."/>
            <person name="Vicuna R."/>
            <person name="Cullen D."/>
        </authorList>
    </citation>
    <scope>NUCLEOTIDE SEQUENCE [LARGE SCALE GENOMIC DNA]</scope>
    <source>
        <strain evidence="5 6">B</strain>
    </source>
</reference>
<dbReference type="GO" id="GO:0006139">
    <property type="term" value="P:nucleobase-containing compound metabolic process"/>
    <property type="evidence" value="ECO:0007669"/>
    <property type="project" value="InterPro"/>
</dbReference>
<feature type="region of interest" description="Disordered" evidence="3">
    <location>
        <begin position="15"/>
        <end position="34"/>
    </location>
</feature>
<evidence type="ECO:0000256" key="3">
    <source>
        <dbReference type="SAM" id="MobiDB-lite"/>
    </source>
</evidence>
<dbReference type="GO" id="GO:0003676">
    <property type="term" value="F:nucleic acid binding"/>
    <property type="evidence" value="ECO:0007669"/>
    <property type="project" value="InterPro"/>
</dbReference>
<dbReference type="PANTHER" id="PTHR13620">
    <property type="entry name" value="3-5 EXONUCLEASE"/>
    <property type="match status" value="1"/>
</dbReference>
<organism evidence="5 6">
    <name type="scientific">Ceriporiopsis subvermispora (strain B)</name>
    <name type="common">White-rot fungus</name>
    <name type="synonym">Gelatoporia subvermispora</name>
    <dbReference type="NCBI Taxonomy" id="914234"/>
    <lineage>
        <taxon>Eukaryota</taxon>
        <taxon>Fungi</taxon>
        <taxon>Dikarya</taxon>
        <taxon>Basidiomycota</taxon>
        <taxon>Agaricomycotina</taxon>
        <taxon>Agaricomycetes</taxon>
        <taxon>Polyporales</taxon>
        <taxon>Gelatoporiaceae</taxon>
        <taxon>Gelatoporia</taxon>
    </lineage>
</organism>
<sequence>MSLLKESALPAAIRRLTPPSSPSKHRALSHTATKSPYKSKILAALDAQFSSRPLHTAMSKVATEATQKDIKAIPIHPYFQRPIKAPKFADQNRQPREDATDLKYASQEPPFYSYQDYKPRPTVVYTQHEEEANDLIETLKGPLGFDMEWPVFFRRGVSPIHRKTALVQLCDERTILLIHVSQMKMFPKKLREVLENPMIPKMGVNILNDGKKLYGDFGVACANLVELGALAHNADPVFSEMYNRQIVSLARMVKMYTNRVLDKPKERTSDWSQPQLTKEQMEYAANDTHSGLMVYQELLHIAQEKGQILQPSRYSFAVSRELTEVPAPNSAAPNKSELRSDEITSELVSRQHMRAYMLWHKHQLPLDEIRAELRSKENPLAKSTVISYVVAALIADPALRFDVNRLETLVRHDYYSWKRWQNWIWKLRREQSGEVADQQDGQTSEADARTNRTLAKTVV</sequence>
<dbReference type="AlphaFoldDB" id="M2RFD3"/>
<feature type="region of interest" description="Disordered" evidence="3">
    <location>
        <begin position="434"/>
        <end position="459"/>
    </location>
</feature>
<proteinExistence type="predicted"/>
<dbReference type="CDD" id="cd06141">
    <property type="entry name" value="WRN_exo"/>
    <property type="match status" value="1"/>
</dbReference>